<protein>
    <submittedName>
        <fullName evidence="1">Uncharacterized protein</fullName>
    </submittedName>
</protein>
<keyword evidence="2" id="KW-1185">Reference proteome</keyword>
<organism evidence="1 2">
    <name type="scientific">Lipomyces orientalis</name>
    <dbReference type="NCBI Taxonomy" id="1233043"/>
    <lineage>
        <taxon>Eukaryota</taxon>
        <taxon>Fungi</taxon>
        <taxon>Dikarya</taxon>
        <taxon>Ascomycota</taxon>
        <taxon>Saccharomycotina</taxon>
        <taxon>Lipomycetes</taxon>
        <taxon>Lipomycetales</taxon>
        <taxon>Lipomycetaceae</taxon>
        <taxon>Lipomyces</taxon>
    </lineage>
</organism>
<name>A0ACC3TCX0_9ASCO</name>
<evidence type="ECO:0000313" key="1">
    <source>
        <dbReference type="EMBL" id="KAK9318811.1"/>
    </source>
</evidence>
<dbReference type="EMBL" id="MU970299">
    <property type="protein sequence ID" value="KAK9318811.1"/>
    <property type="molecule type" value="Genomic_DNA"/>
</dbReference>
<reference evidence="2" key="1">
    <citation type="journal article" date="2024" name="Front. Bioeng. Biotechnol.">
        <title>Genome-scale model development and genomic sequencing of the oleaginous clade Lipomyces.</title>
        <authorList>
            <person name="Czajka J.J."/>
            <person name="Han Y."/>
            <person name="Kim J."/>
            <person name="Mondo S.J."/>
            <person name="Hofstad B.A."/>
            <person name="Robles A."/>
            <person name="Haridas S."/>
            <person name="Riley R."/>
            <person name="LaButti K."/>
            <person name="Pangilinan J."/>
            <person name="Andreopoulos W."/>
            <person name="Lipzen A."/>
            <person name="Yan J."/>
            <person name="Wang M."/>
            <person name="Ng V."/>
            <person name="Grigoriev I.V."/>
            <person name="Spatafora J.W."/>
            <person name="Magnuson J.K."/>
            <person name="Baker S.E."/>
            <person name="Pomraning K.R."/>
        </authorList>
    </citation>
    <scope>NUCLEOTIDE SEQUENCE [LARGE SCALE GENOMIC DNA]</scope>
    <source>
        <strain evidence="2">CBS 10300</strain>
    </source>
</reference>
<evidence type="ECO:0000313" key="2">
    <source>
        <dbReference type="Proteomes" id="UP001489719"/>
    </source>
</evidence>
<dbReference type="Proteomes" id="UP001489719">
    <property type="component" value="Unassembled WGS sequence"/>
</dbReference>
<proteinExistence type="predicted"/>
<gene>
    <name evidence="1" type="ORF">V1517DRAFT_92816</name>
</gene>
<accession>A0ACC3TCX0</accession>
<comment type="caution">
    <text evidence="1">The sequence shown here is derived from an EMBL/GenBank/DDBJ whole genome shotgun (WGS) entry which is preliminary data.</text>
</comment>
<sequence>MNLGTGISFDRQIDACCFRNLFINIGGRLLDPVCRNPSNENSVSDELLRWHFRQAVLAKKRGAGEPVFETDFPPGSDMVGEIRNGPDATKRMDAELFTRLGG</sequence>